<evidence type="ECO:0000313" key="2">
    <source>
        <dbReference type="Proteomes" id="UP000243859"/>
    </source>
</evidence>
<evidence type="ECO:0000313" key="1">
    <source>
        <dbReference type="EMBL" id="PTN02689.1"/>
    </source>
</evidence>
<gene>
    <name evidence="1" type="ORF">C8N32_10559</name>
</gene>
<dbReference type="AlphaFoldDB" id="A0A2T5BTK0"/>
<organism evidence="1 2">
    <name type="scientific">Rhodovulum imhoffii</name>
    <dbReference type="NCBI Taxonomy" id="365340"/>
    <lineage>
        <taxon>Bacteria</taxon>
        <taxon>Pseudomonadati</taxon>
        <taxon>Pseudomonadota</taxon>
        <taxon>Alphaproteobacteria</taxon>
        <taxon>Rhodobacterales</taxon>
        <taxon>Paracoccaceae</taxon>
        <taxon>Rhodovulum</taxon>
    </lineage>
</organism>
<evidence type="ECO:0008006" key="3">
    <source>
        <dbReference type="Google" id="ProtNLM"/>
    </source>
</evidence>
<comment type="caution">
    <text evidence="1">The sequence shown here is derived from an EMBL/GenBank/DDBJ whole genome shotgun (WGS) entry which is preliminary data.</text>
</comment>
<sequence>MILRLRPHHFLCVLGFQGKGYDDGFAANMARIVAILRAPQGGSTMIEVVSRIDDICAPCPHRAGASCEAQEKISRLDRVHGAALGLSPGDRLSWGTARDRIRATIRPEDLGHLCPDCQWRPLGLCEAALGALHRS</sequence>
<keyword evidence="2" id="KW-1185">Reference proteome</keyword>
<accession>A0A2T5BTK0</accession>
<protein>
    <recommendedName>
        <fullName evidence="3">DUF1284 domain-containing protein</fullName>
    </recommendedName>
</protein>
<dbReference type="RefSeq" id="WP_107891509.1">
    <property type="nucleotide sequence ID" value="NZ_NHSI01000057.1"/>
</dbReference>
<dbReference type="InterPro" id="IPR009702">
    <property type="entry name" value="DUF1284"/>
</dbReference>
<dbReference type="Pfam" id="PF06935">
    <property type="entry name" value="DUF1284"/>
    <property type="match status" value="1"/>
</dbReference>
<proteinExistence type="predicted"/>
<dbReference type="EMBL" id="QAAA01000005">
    <property type="protein sequence ID" value="PTN02689.1"/>
    <property type="molecule type" value="Genomic_DNA"/>
</dbReference>
<name>A0A2T5BTK0_9RHOB</name>
<dbReference type="OrthoDB" id="6195504at2"/>
<reference evidence="1 2" key="1">
    <citation type="submission" date="2018-04" db="EMBL/GenBank/DDBJ databases">
        <title>Genomic Encyclopedia of Archaeal and Bacterial Type Strains, Phase II (KMG-II): from individual species to whole genera.</title>
        <authorList>
            <person name="Goeker M."/>
        </authorList>
    </citation>
    <scope>NUCLEOTIDE SEQUENCE [LARGE SCALE GENOMIC DNA]</scope>
    <source>
        <strain evidence="1 2">DSM 18064</strain>
    </source>
</reference>
<dbReference type="Proteomes" id="UP000243859">
    <property type="component" value="Unassembled WGS sequence"/>
</dbReference>